<evidence type="ECO:0000313" key="3">
    <source>
        <dbReference type="EMBL" id="MBB4907036.1"/>
    </source>
</evidence>
<evidence type="ECO:0000313" key="4">
    <source>
        <dbReference type="Proteomes" id="UP000520767"/>
    </source>
</evidence>
<feature type="region of interest" description="Disordered" evidence="1">
    <location>
        <begin position="705"/>
        <end position="790"/>
    </location>
</feature>
<dbReference type="Proteomes" id="UP000520767">
    <property type="component" value="Unassembled WGS sequence"/>
</dbReference>
<feature type="compositionally biased region" description="Basic and acidic residues" evidence="1">
    <location>
        <begin position="706"/>
        <end position="718"/>
    </location>
</feature>
<dbReference type="Pfam" id="PF13699">
    <property type="entry name" value="eCIS_core"/>
    <property type="match status" value="1"/>
</dbReference>
<feature type="region of interest" description="Disordered" evidence="1">
    <location>
        <begin position="245"/>
        <end position="624"/>
    </location>
</feature>
<feature type="compositionally biased region" description="Basic and acidic residues" evidence="1">
    <location>
        <begin position="400"/>
        <end position="432"/>
    </location>
</feature>
<feature type="compositionally biased region" description="Low complexity" evidence="1">
    <location>
        <begin position="189"/>
        <end position="200"/>
    </location>
</feature>
<evidence type="ECO:0000259" key="2">
    <source>
        <dbReference type="Pfam" id="PF13699"/>
    </source>
</evidence>
<sequence length="1133" mass="117495">MKWWPWRRRERQMATGRREPARRVEEWRSLPPLPATLSGSAPLTIPVTGSSVLDRLTLPEPTLLRRGDQVGQVHGLVTALPDDGRTAGPHDRAPLPVFGRGPWPGVPDGPGVLDGPDHAPMSTVDAEPRALPARVGDVPESPLTVAAPRWMAQPVVPEEPWTPSEFMHRAYLEKDRLLAEAYRETNGEAQPRPQPVAAQAEHVDDGRADTSFAAPVPVPSEFAPSVPTPSVAALPVPVPSVLMPSGPGPEPGAAVPPVRRASLAQARRQGLTLSSAPATPPATDAPGHARGPAEGDALTSDVPVRDAGTPDRPDAHQPPDRAMPDAPAGTAPDDAVPPPGPEPEPLARPELAPQLEPRPVSVREREARPEPEAATVWPPEPGREPQPQSPRLGPVLEPRPVPEQEPRPEAALRRPEPERGPDLESAAERELGPDVAAGSERKSWLAPEAAAVPPPELGSAADAGSRLEPEATAVPRPEPERRPGLEPEWRPAQEPESDAAALSGRVSRLGPEAAAAWPPEPGRESRLGPEVAAVWPIEPGPELESSADAVSRPGQGLAPDAATSSGRVSRLGPEAVAVRRLEPGRGPKLESAADAVSRPESAAVSRPGRGPEPEMAALPGRESRLGPEAVAVRRLELERGPELESAADAVSRPEAVSRPGRELEVEAGAVSGREPWPEQGGVPEVALRGAVPSAAVPVNVVPGRVVPDEVSRGGEARSGRRPGAATEGVRTDGNGQDESVAAQEGSLQHRSASAAGRSVSHDVHRHTDAGGVGLHGTRTVPLAPYPDASDVRRLAPAGDAAGTGRRAGAGTAVLSHAPSSRAQFAMGDGTSAGSSTSDGRGTVDESPPLSVVRPVSLALGVDVSDVTVRRGPDVTAMSHRLGARGYTDDRVVYLPDDVGPLDSSSVAPLLAHELTHAAQQRDFGSALPAPGSVAGQQLEEDAVEVERWVAGGAGGSPPVLVHPVGGAKQQASGTGLTSGSGSRPSLAEALAVFAGSAPDRPDLDVRQIFAGVDPATGESLIPDAAYEMPALDVASLFGPDQPGGGGSGPGGDGADGGGNRLGGGGGTADETVAALAEGIAEIFADEPPRRWFDLDDVDDFEELAGRIYNELVSRIRFDMVVDRERSGTLLDFS</sequence>
<feature type="region of interest" description="Disordered" evidence="1">
    <location>
        <begin position="642"/>
        <end position="681"/>
    </location>
</feature>
<feature type="compositionally biased region" description="Gly residues" evidence="1">
    <location>
        <begin position="1041"/>
        <end position="1067"/>
    </location>
</feature>
<feature type="compositionally biased region" description="Pro residues" evidence="1">
    <location>
        <begin position="335"/>
        <end position="346"/>
    </location>
</feature>
<dbReference type="InterPro" id="IPR025295">
    <property type="entry name" value="eCIS_core_dom"/>
</dbReference>
<organism evidence="3 4">
    <name type="scientific">Actinophytocola algeriensis</name>
    <dbReference type="NCBI Taxonomy" id="1768010"/>
    <lineage>
        <taxon>Bacteria</taxon>
        <taxon>Bacillati</taxon>
        <taxon>Actinomycetota</taxon>
        <taxon>Actinomycetes</taxon>
        <taxon>Pseudonocardiales</taxon>
        <taxon>Pseudonocardiaceae</taxon>
    </lineage>
</organism>
<feature type="region of interest" description="Disordered" evidence="1">
    <location>
        <begin position="823"/>
        <end position="849"/>
    </location>
</feature>
<protein>
    <recommendedName>
        <fullName evidence="2">eCIS core domain-containing protein</fullName>
    </recommendedName>
</protein>
<feature type="compositionally biased region" description="Basic and acidic residues" evidence="1">
    <location>
        <begin position="308"/>
        <end position="323"/>
    </location>
</feature>
<feature type="compositionally biased region" description="Low complexity" evidence="1">
    <location>
        <begin position="324"/>
        <end position="334"/>
    </location>
</feature>
<gene>
    <name evidence="3" type="ORF">FHR82_003256</name>
</gene>
<dbReference type="AlphaFoldDB" id="A0A7W7VE99"/>
<feature type="compositionally biased region" description="Low complexity" evidence="1">
    <location>
        <begin position="348"/>
        <end position="360"/>
    </location>
</feature>
<feature type="compositionally biased region" description="Basic and acidic residues" evidence="1">
    <location>
        <begin position="477"/>
        <end position="493"/>
    </location>
</feature>
<name>A0A7W7VE99_9PSEU</name>
<feature type="compositionally biased region" description="Basic and acidic residues" evidence="1">
    <location>
        <begin position="759"/>
        <end position="768"/>
    </location>
</feature>
<evidence type="ECO:0000256" key="1">
    <source>
        <dbReference type="SAM" id="MobiDB-lite"/>
    </source>
</evidence>
<feature type="compositionally biased region" description="Basic and acidic residues" evidence="1">
    <location>
        <begin position="577"/>
        <end position="588"/>
    </location>
</feature>
<feature type="region of interest" description="Disordered" evidence="1">
    <location>
        <begin position="1036"/>
        <end position="1068"/>
    </location>
</feature>
<feature type="compositionally biased region" description="Basic and acidic residues" evidence="1">
    <location>
        <begin position="361"/>
        <end position="371"/>
    </location>
</feature>
<accession>A0A7W7VE99</accession>
<feature type="domain" description="eCIS core" evidence="2">
    <location>
        <begin position="851"/>
        <end position="922"/>
    </location>
</feature>
<feature type="region of interest" description="Disordered" evidence="1">
    <location>
        <begin position="184"/>
        <end position="204"/>
    </location>
</feature>
<dbReference type="RefSeq" id="WP_184811165.1">
    <property type="nucleotide sequence ID" value="NZ_JACHJQ010000003.1"/>
</dbReference>
<keyword evidence="4" id="KW-1185">Reference proteome</keyword>
<comment type="caution">
    <text evidence="3">The sequence shown here is derived from an EMBL/GenBank/DDBJ whole genome shotgun (WGS) entry which is preliminary data.</text>
</comment>
<reference evidence="3 4" key="1">
    <citation type="submission" date="2020-08" db="EMBL/GenBank/DDBJ databases">
        <title>Genomic Encyclopedia of Type Strains, Phase III (KMG-III): the genomes of soil and plant-associated and newly described type strains.</title>
        <authorList>
            <person name="Whitman W."/>
        </authorList>
    </citation>
    <scope>NUCLEOTIDE SEQUENCE [LARGE SCALE GENOMIC DNA]</scope>
    <source>
        <strain evidence="3 4">CECT 8960</strain>
    </source>
</reference>
<feature type="compositionally biased region" description="Low complexity" evidence="1">
    <location>
        <begin position="245"/>
        <end position="262"/>
    </location>
</feature>
<proteinExistence type="predicted"/>
<feature type="compositionally biased region" description="Low complexity" evidence="1">
    <location>
        <begin position="827"/>
        <end position="840"/>
    </location>
</feature>
<dbReference type="EMBL" id="JACHJQ010000003">
    <property type="protein sequence ID" value="MBB4907036.1"/>
    <property type="molecule type" value="Genomic_DNA"/>
</dbReference>